<dbReference type="PANTHER" id="PTHR43283:SF3">
    <property type="entry name" value="BETA-LACTAMASE FAMILY PROTEIN (AFU_ORTHOLOGUE AFUA_5G07500)"/>
    <property type="match status" value="1"/>
</dbReference>
<evidence type="ECO:0000259" key="1">
    <source>
        <dbReference type="Pfam" id="PF00144"/>
    </source>
</evidence>
<dbReference type="SUPFAM" id="SSF56601">
    <property type="entry name" value="beta-lactamase/transpeptidase-like"/>
    <property type="match status" value="1"/>
</dbReference>
<organism evidence="2 3">
    <name type="scientific">Candidatus Thermofonsia Clade 3 bacterium</name>
    <dbReference type="NCBI Taxonomy" id="2364212"/>
    <lineage>
        <taxon>Bacteria</taxon>
        <taxon>Bacillati</taxon>
        <taxon>Chloroflexota</taxon>
        <taxon>Candidatus Thermofontia</taxon>
        <taxon>Candidatus Thermofonsia Clade 3</taxon>
    </lineage>
</organism>
<reference evidence="2 3" key="1">
    <citation type="submission" date="2017-11" db="EMBL/GenBank/DDBJ databases">
        <title>Evolution of Phototrophy in the Chloroflexi Phylum Driven by Horizontal Gene Transfer.</title>
        <authorList>
            <person name="Ward L.M."/>
            <person name="Hemp J."/>
            <person name="Shih P.M."/>
            <person name="Mcglynn S.E."/>
            <person name="Fischer W."/>
        </authorList>
    </citation>
    <scope>NUCLEOTIDE SEQUENCE [LARGE SCALE GENOMIC DNA]</scope>
    <source>
        <strain evidence="2">JP3_7</strain>
    </source>
</reference>
<dbReference type="Proteomes" id="UP000230790">
    <property type="component" value="Unassembled WGS sequence"/>
</dbReference>
<sequence>MGRVSYDFSKIEAHIQGLIARTPLNGAALSIAHRGTLIYERAFGSYSPDMRVAVASGSKWVSAAVIASLMSDGMLHLDERASDYLMGFDGDKSTMTLRHLLAHTSGLPPGRAPCAGHAAHSLAACAERIALSPLVAAPGQAFAYGESAFQVIGRIAEVATGRSWSALFHERIAEPLRMTASDYGDPPADHPRIGSGLRTTLRDYSRFVRMIAAGGTLDGARVLAPELVALMHEDHTFGAPVIASPNLFPGDGYGLGVWRDNADARGQAIQVSSPGASGFTPWVDFRRGLACVFLVCDSYRRMAAPVRELQRLVHAAVEIVSR</sequence>
<dbReference type="PANTHER" id="PTHR43283">
    <property type="entry name" value="BETA-LACTAMASE-RELATED"/>
    <property type="match status" value="1"/>
</dbReference>
<gene>
    <name evidence="2" type="ORF">CUN48_06155</name>
</gene>
<accession>A0A2M8QDS7</accession>
<evidence type="ECO:0000313" key="2">
    <source>
        <dbReference type="EMBL" id="PJF47928.1"/>
    </source>
</evidence>
<dbReference type="Pfam" id="PF00144">
    <property type="entry name" value="Beta-lactamase"/>
    <property type="match status" value="1"/>
</dbReference>
<proteinExistence type="predicted"/>
<dbReference type="AlphaFoldDB" id="A0A2M8QDS7"/>
<dbReference type="InterPro" id="IPR012338">
    <property type="entry name" value="Beta-lactam/transpept-like"/>
</dbReference>
<dbReference type="EMBL" id="PGTN01000030">
    <property type="protein sequence ID" value="PJF47928.1"/>
    <property type="molecule type" value="Genomic_DNA"/>
</dbReference>
<dbReference type="Gene3D" id="3.40.710.10">
    <property type="entry name" value="DD-peptidase/beta-lactamase superfamily"/>
    <property type="match status" value="1"/>
</dbReference>
<protein>
    <recommendedName>
        <fullName evidence="1">Beta-lactamase-related domain-containing protein</fullName>
    </recommendedName>
</protein>
<feature type="domain" description="Beta-lactamase-related" evidence="1">
    <location>
        <begin position="12"/>
        <end position="306"/>
    </location>
</feature>
<comment type="caution">
    <text evidence="2">The sequence shown here is derived from an EMBL/GenBank/DDBJ whole genome shotgun (WGS) entry which is preliminary data.</text>
</comment>
<evidence type="ECO:0000313" key="3">
    <source>
        <dbReference type="Proteomes" id="UP000230790"/>
    </source>
</evidence>
<dbReference type="InterPro" id="IPR050789">
    <property type="entry name" value="Diverse_Enzym_Activities"/>
</dbReference>
<name>A0A2M8QDS7_9CHLR</name>
<dbReference type="InterPro" id="IPR001466">
    <property type="entry name" value="Beta-lactam-related"/>
</dbReference>